<sequence>MRNAHRRAAEADPTAREALREAVRADGFCLVAPYEASEARRGVPETNPVGVRLLPPAEPRAPLAGEITALEHDFERLGTKVARNGCRWAVDNLVEQRFEAANGRSREMFGAVAVHVATGHGFTTTKQGAGGTAVRYLVDQGLLPENGGGSFVRGVWPITHTNGPRPGTSHTDEAHFRLQALTGVARHLIDRLTPAQ</sequence>
<name>A0AAU2AG68_9ACTN</name>
<accession>A0AAU2AG68</accession>
<proteinExistence type="predicted"/>
<protein>
    <submittedName>
        <fullName evidence="1">Uncharacterized protein</fullName>
    </submittedName>
</protein>
<organism evidence="1">
    <name type="scientific">Streptomyces sp. NBC_00093</name>
    <dbReference type="NCBI Taxonomy" id="2975649"/>
    <lineage>
        <taxon>Bacteria</taxon>
        <taxon>Bacillati</taxon>
        <taxon>Actinomycetota</taxon>
        <taxon>Actinomycetes</taxon>
        <taxon>Kitasatosporales</taxon>
        <taxon>Streptomycetaceae</taxon>
        <taxon>Streptomyces</taxon>
    </lineage>
</organism>
<reference evidence="1" key="1">
    <citation type="submission" date="2022-10" db="EMBL/GenBank/DDBJ databases">
        <title>The complete genomes of actinobacterial strains from the NBC collection.</title>
        <authorList>
            <person name="Joergensen T.S."/>
            <person name="Alvarez Arevalo M."/>
            <person name="Sterndorff E.B."/>
            <person name="Faurdal D."/>
            <person name="Vuksanovic O."/>
            <person name="Mourched A.-S."/>
            <person name="Charusanti P."/>
            <person name="Shaw S."/>
            <person name="Blin K."/>
            <person name="Weber T."/>
        </authorList>
    </citation>
    <scope>NUCLEOTIDE SEQUENCE</scope>
    <source>
        <strain evidence="1">NBC_00093</strain>
    </source>
</reference>
<dbReference type="AlphaFoldDB" id="A0AAU2AG68"/>
<dbReference type="EMBL" id="CP108222">
    <property type="protein sequence ID" value="WTT22508.1"/>
    <property type="molecule type" value="Genomic_DNA"/>
</dbReference>
<gene>
    <name evidence="1" type="ORF">OHA22_46720</name>
</gene>
<evidence type="ECO:0000313" key="1">
    <source>
        <dbReference type="EMBL" id="WTT22508.1"/>
    </source>
</evidence>